<dbReference type="Pfam" id="PF08666">
    <property type="entry name" value="SAF"/>
    <property type="match status" value="1"/>
</dbReference>
<dbReference type="RefSeq" id="WP_338635142.1">
    <property type="nucleotide sequence ID" value="NZ_CP146516.1"/>
</dbReference>
<sequence>MNNNKIKWNDIPTNSSLHKNIKLVNKKTQILFAIIFAIFQYFLFSAIYTISNNHNSLNKTYVMAAQKDLEPGFIITENDVKVIQVDLGETHNYFINHEENSLILGKKLLTKIYKNSLIPKNSVVSINHKNSLLEKIPLGKRLFTLNLELENYLNILKIGDKIDLIAYLEIPGFGKATETILSGIEIIAITNQFHAKERKTTSNSISFYLFPEEVKVLSFMKQYAKFSISLRNPNDISSHSGEAMTLNKFIQNEKIQKIIKNDGFQIIQGKKQ</sequence>
<protein>
    <recommendedName>
        <fullName evidence="2">SAF domain-containing protein</fullName>
    </recommendedName>
</protein>
<dbReference type="CDD" id="cd11614">
    <property type="entry name" value="SAF_CpaB_FlgA_like"/>
    <property type="match status" value="1"/>
</dbReference>
<keyword evidence="1" id="KW-0812">Transmembrane</keyword>
<keyword evidence="1" id="KW-0472">Membrane</keyword>
<dbReference type="Proteomes" id="UP000253934">
    <property type="component" value="Unassembled WGS sequence"/>
</dbReference>
<name>A0A369KUL6_9BACT</name>
<feature type="domain" description="SAF" evidence="2">
    <location>
        <begin position="64"/>
        <end position="123"/>
    </location>
</feature>
<evidence type="ECO:0000259" key="2">
    <source>
        <dbReference type="Pfam" id="PF08666"/>
    </source>
</evidence>
<gene>
    <name evidence="3" type="ORF">DCC88_02015</name>
</gene>
<evidence type="ECO:0000313" key="4">
    <source>
        <dbReference type="Proteomes" id="UP000253934"/>
    </source>
</evidence>
<evidence type="ECO:0000313" key="3">
    <source>
        <dbReference type="EMBL" id="RDB37050.1"/>
    </source>
</evidence>
<dbReference type="InterPro" id="IPR013974">
    <property type="entry name" value="SAF"/>
</dbReference>
<keyword evidence="1" id="KW-1133">Transmembrane helix</keyword>
<dbReference type="AlphaFoldDB" id="A0A369KUL6"/>
<reference evidence="3" key="1">
    <citation type="submission" date="2018-04" db="EMBL/GenBank/DDBJ databases">
        <title>Draft genome sequence of the Candidatus Spirobacillus cienkowskii, a pathogen of freshwater Daphnia species, reconstructed from hemolymph metagenomic reads.</title>
        <authorList>
            <person name="Bresciani L."/>
            <person name="Lemos L.N."/>
            <person name="Wale N."/>
            <person name="Lin J.Y."/>
            <person name="Fernandes G.R."/>
            <person name="Duffy M.A."/>
            <person name="Rodrigues J.M."/>
        </authorList>
    </citation>
    <scope>NUCLEOTIDE SEQUENCE [LARGE SCALE GENOMIC DNA]</scope>
    <source>
        <strain evidence="3">Binning01</strain>
    </source>
</reference>
<feature type="transmembrane region" description="Helical" evidence="1">
    <location>
        <begin position="30"/>
        <end position="50"/>
    </location>
</feature>
<keyword evidence="4" id="KW-1185">Reference proteome</keyword>
<evidence type="ECO:0000256" key="1">
    <source>
        <dbReference type="SAM" id="Phobius"/>
    </source>
</evidence>
<proteinExistence type="predicted"/>
<organism evidence="3 4">
    <name type="scientific">Spirobacillus cienkowskii</name>
    <dbReference type="NCBI Taxonomy" id="495820"/>
    <lineage>
        <taxon>Bacteria</taxon>
        <taxon>Pseudomonadati</taxon>
        <taxon>Bdellovibrionota</taxon>
        <taxon>Oligoflexia</taxon>
        <taxon>Silvanigrellales</taxon>
        <taxon>Spirobacillus</taxon>
    </lineage>
</organism>
<comment type="caution">
    <text evidence="3">The sequence shown here is derived from an EMBL/GenBank/DDBJ whole genome shotgun (WGS) entry which is preliminary data.</text>
</comment>
<accession>A0A369KUL6</accession>
<dbReference type="EMBL" id="QOVW01000011">
    <property type="protein sequence ID" value="RDB37050.1"/>
    <property type="molecule type" value="Genomic_DNA"/>
</dbReference>